<keyword evidence="8 12" id="KW-0131">Cell cycle</keyword>
<keyword evidence="5 12" id="KW-0808">Transferase</keyword>
<comment type="caution">
    <text evidence="12">Lacks conserved residue(s) required for the propagation of feature annotation.</text>
</comment>
<dbReference type="UniPathway" id="UPA00219"/>
<feature type="domain" description="Enolpyruvate transferase" evidence="13">
    <location>
        <begin position="7"/>
        <end position="404"/>
    </location>
</feature>
<dbReference type="GO" id="GO:0019277">
    <property type="term" value="P:UDP-N-acetylgalactosamine biosynthetic process"/>
    <property type="evidence" value="ECO:0007669"/>
    <property type="project" value="InterPro"/>
</dbReference>
<feature type="binding site" evidence="12">
    <location>
        <position position="93"/>
    </location>
    <ligand>
        <name>UDP-N-acetyl-alpha-D-glucosamine</name>
        <dbReference type="ChEBI" id="CHEBI:57705"/>
    </ligand>
</feature>
<comment type="function">
    <text evidence="12">Cell wall formation. Adds enolpyruvyl to UDP-N-acetylglucosamine.</text>
</comment>
<evidence type="ECO:0000256" key="5">
    <source>
        <dbReference type="ARBA" id="ARBA00022679"/>
    </source>
</evidence>
<reference evidence="14 15" key="1">
    <citation type="submission" date="2019-07" db="EMBL/GenBank/DDBJ databases">
        <title>Whole genome shotgun sequence of Oceanithermus desulfurans NBRC 100063.</title>
        <authorList>
            <person name="Hosoyama A."/>
            <person name="Uohara A."/>
            <person name="Ohji S."/>
            <person name="Ichikawa N."/>
        </authorList>
    </citation>
    <scope>NUCLEOTIDE SEQUENCE [LARGE SCALE GENOMIC DNA]</scope>
    <source>
        <strain evidence="14 15">NBRC 100063</strain>
    </source>
</reference>
<evidence type="ECO:0000256" key="10">
    <source>
        <dbReference type="ARBA" id="ARBA00038367"/>
    </source>
</evidence>
<keyword evidence="7 12" id="KW-0573">Peptidoglycan synthesis</keyword>
<dbReference type="Proteomes" id="UP000321827">
    <property type="component" value="Unassembled WGS sequence"/>
</dbReference>
<dbReference type="GO" id="GO:0051301">
    <property type="term" value="P:cell division"/>
    <property type="evidence" value="ECO:0007669"/>
    <property type="project" value="UniProtKB-KW"/>
</dbReference>
<keyword evidence="9 12" id="KW-0961">Cell wall biogenesis/degradation</keyword>
<feature type="binding site" evidence="12">
    <location>
        <begin position="122"/>
        <end position="126"/>
    </location>
    <ligand>
        <name>UDP-N-acetyl-alpha-D-glucosamine</name>
        <dbReference type="ChEBI" id="CHEBI:57705"/>
    </ligand>
</feature>
<dbReference type="GO" id="GO:0071555">
    <property type="term" value="P:cell wall organization"/>
    <property type="evidence" value="ECO:0007669"/>
    <property type="project" value="UniProtKB-KW"/>
</dbReference>
<dbReference type="HAMAP" id="MF_00111">
    <property type="entry name" value="MurA"/>
    <property type="match status" value="1"/>
</dbReference>
<dbReference type="SUPFAM" id="SSF55205">
    <property type="entry name" value="EPT/RTPC-like"/>
    <property type="match status" value="1"/>
</dbReference>
<feature type="binding site" evidence="12">
    <location>
        <begin position="23"/>
        <end position="24"/>
    </location>
    <ligand>
        <name>phosphoenolpyruvate</name>
        <dbReference type="ChEBI" id="CHEBI:58702"/>
    </ligand>
</feature>
<accession>A0A511RJT0</accession>
<proteinExistence type="inferred from homology"/>
<evidence type="ECO:0000256" key="9">
    <source>
        <dbReference type="ARBA" id="ARBA00023316"/>
    </source>
</evidence>
<comment type="pathway">
    <text evidence="2 12">Cell wall biogenesis; peptidoglycan biosynthesis.</text>
</comment>
<dbReference type="PANTHER" id="PTHR43783">
    <property type="entry name" value="UDP-N-ACETYLGLUCOSAMINE 1-CARBOXYVINYLTRANSFERASE"/>
    <property type="match status" value="1"/>
</dbReference>
<dbReference type="InterPro" id="IPR013792">
    <property type="entry name" value="RNA3'P_cycl/enolpyr_Trfase_a/b"/>
</dbReference>
<feature type="modified residue" description="2-(S-cysteinyl)pyruvic acid O-phosphothioketal" evidence="12">
    <location>
        <position position="117"/>
    </location>
</feature>
<evidence type="ECO:0000313" key="15">
    <source>
        <dbReference type="Proteomes" id="UP000321827"/>
    </source>
</evidence>
<evidence type="ECO:0000256" key="6">
    <source>
        <dbReference type="ARBA" id="ARBA00022960"/>
    </source>
</evidence>
<dbReference type="GO" id="GO:0009252">
    <property type="term" value="P:peptidoglycan biosynthetic process"/>
    <property type="evidence" value="ECO:0007669"/>
    <property type="project" value="UniProtKB-UniRule"/>
</dbReference>
<dbReference type="RefSeq" id="WP_147147182.1">
    <property type="nucleotide sequence ID" value="NZ_BJXN01000008.1"/>
</dbReference>
<dbReference type="NCBIfam" id="NF006873">
    <property type="entry name" value="PRK09369.1"/>
    <property type="match status" value="1"/>
</dbReference>
<dbReference type="CDD" id="cd01555">
    <property type="entry name" value="UdpNAET"/>
    <property type="match status" value="1"/>
</dbReference>
<evidence type="ECO:0000256" key="2">
    <source>
        <dbReference type="ARBA" id="ARBA00004752"/>
    </source>
</evidence>
<dbReference type="OrthoDB" id="9803760at2"/>
<feature type="binding site" evidence="12">
    <location>
        <position position="305"/>
    </location>
    <ligand>
        <name>UDP-N-acetyl-alpha-D-glucosamine</name>
        <dbReference type="ChEBI" id="CHEBI:57705"/>
    </ligand>
</feature>
<keyword evidence="3 12" id="KW-0963">Cytoplasm</keyword>
<evidence type="ECO:0000256" key="11">
    <source>
        <dbReference type="ARBA" id="ARBA00047527"/>
    </source>
</evidence>
<feature type="active site" description="Proton donor" evidence="12">
    <location>
        <position position="117"/>
    </location>
</feature>
<protein>
    <recommendedName>
        <fullName evidence="12">UDP-N-acetylglucosamine 1-carboxyvinyltransferase</fullName>
        <ecNumber evidence="12">2.5.1.7</ecNumber>
    </recommendedName>
    <alternativeName>
        <fullName evidence="12">Enoylpyruvate transferase</fullName>
    </alternativeName>
    <alternativeName>
        <fullName evidence="12">UDP-N-acetylglucosamine enolpyruvyl transferase</fullName>
        <shortName evidence="12">EPT</shortName>
    </alternativeName>
</protein>
<dbReference type="Gene3D" id="3.65.10.10">
    <property type="entry name" value="Enolpyruvate transferase domain"/>
    <property type="match status" value="2"/>
</dbReference>
<dbReference type="InterPro" id="IPR036968">
    <property type="entry name" value="Enolpyruvate_Tfrase_sf"/>
</dbReference>
<evidence type="ECO:0000256" key="8">
    <source>
        <dbReference type="ARBA" id="ARBA00023306"/>
    </source>
</evidence>
<dbReference type="InterPro" id="IPR005750">
    <property type="entry name" value="UDP_GlcNAc_COvinyl_MurA"/>
</dbReference>
<dbReference type="EMBL" id="BJXN01000008">
    <property type="protein sequence ID" value="GEM89911.1"/>
    <property type="molecule type" value="Genomic_DNA"/>
</dbReference>
<keyword evidence="4 12" id="KW-0132">Cell division</keyword>
<comment type="similarity">
    <text evidence="10 12">Belongs to the EPSP synthase family. MurA subfamily.</text>
</comment>
<name>A0A511RJT0_9DEIN</name>
<evidence type="ECO:0000313" key="14">
    <source>
        <dbReference type="EMBL" id="GEM89911.1"/>
    </source>
</evidence>
<dbReference type="EC" id="2.5.1.7" evidence="12"/>
<evidence type="ECO:0000256" key="3">
    <source>
        <dbReference type="ARBA" id="ARBA00022490"/>
    </source>
</evidence>
<organism evidence="14 15">
    <name type="scientific">Oceanithermus desulfurans NBRC 100063</name>
    <dbReference type="NCBI Taxonomy" id="1227550"/>
    <lineage>
        <taxon>Bacteria</taxon>
        <taxon>Thermotogati</taxon>
        <taxon>Deinococcota</taxon>
        <taxon>Deinococci</taxon>
        <taxon>Thermales</taxon>
        <taxon>Thermaceae</taxon>
        <taxon>Oceanithermus</taxon>
    </lineage>
</organism>
<evidence type="ECO:0000256" key="4">
    <source>
        <dbReference type="ARBA" id="ARBA00022618"/>
    </source>
</evidence>
<dbReference type="InterPro" id="IPR050068">
    <property type="entry name" value="MurA_subfamily"/>
</dbReference>
<dbReference type="NCBIfam" id="TIGR01072">
    <property type="entry name" value="murA"/>
    <property type="match status" value="1"/>
</dbReference>
<evidence type="ECO:0000259" key="13">
    <source>
        <dbReference type="Pfam" id="PF00275"/>
    </source>
</evidence>
<dbReference type="AlphaFoldDB" id="A0A511RJT0"/>
<keyword evidence="6 12" id="KW-0133">Cell shape</keyword>
<feature type="binding site" evidence="12">
    <location>
        <position position="327"/>
    </location>
    <ligand>
        <name>UDP-N-acetyl-alpha-D-glucosamine</name>
        <dbReference type="ChEBI" id="CHEBI:57705"/>
    </ligand>
</feature>
<comment type="caution">
    <text evidence="14">The sequence shown here is derived from an EMBL/GenBank/DDBJ whole genome shotgun (WGS) entry which is preliminary data.</text>
</comment>
<dbReference type="InterPro" id="IPR001986">
    <property type="entry name" value="Enolpyruvate_Tfrase_dom"/>
</dbReference>
<evidence type="ECO:0000256" key="7">
    <source>
        <dbReference type="ARBA" id="ARBA00022984"/>
    </source>
</evidence>
<keyword evidence="12" id="KW-0670">Pyruvate</keyword>
<gene>
    <name evidence="12 14" type="primary">murA</name>
    <name evidence="14" type="ORF">ODE01S_13450</name>
</gene>
<dbReference type="GO" id="GO:0005737">
    <property type="term" value="C:cytoplasm"/>
    <property type="evidence" value="ECO:0007669"/>
    <property type="project" value="UniProtKB-SubCell"/>
</dbReference>
<dbReference type="GO" id="GO:0008760">
    <property type="term" value="F:UDP-N-acetylglucosamine 1-carboxyvinyltransferase activity"/>
    <property type="evidence" value="ECO:0007669"/>
    <property type="project" value="UniProtKB-UniRule"/>
</dbReference>
<dbReference type="Pfam" id="PF00275">
    <property type="entry name" value="EPSP_synthase"/>
    <property type="match status" value="1"/>
</dbReference>
<comment type="catalytic activity">
    <reaction evidence="11 12">
        <text>phosphoenolpyruvate + UDP-N-acetyl-alpha-D-glucosamine = UDP-N-acetyl-3-O-(1-carboxyvinyl)-alpha-D-glucosamine + phosphate</text>
        <dbReference type="Rhea" id="RHEA:18681"/>
        <dbReference type="ChEBI" id="CHEBI:43474"/>
        <dbReference type="ChEBI" id="CHEBI:57705"/>
        <dbReference type="ChEBI" id="CHEBI:58702"/>
        <dbReference type="ChEBI" id="CHEBI:68483"/>
        <dbReference type="EC" id="2.5.1.7"/>
    </reaction>
</comment>
<evidence type="ECO:0000256" key="1">
    <source>
        <dbReference type="ARBA" id="ARBA00004496"/>
    </source>
</evidence>
<evidence type="ECO:0000256" key="12">
    <source>
        <dbReference type="HAMAP-Rule" id="MF_00111"/>
    </source>
</evidence>
<dbReference type="GO" id="GO:0008360">
    <property type="term" value="P:regulation of cell shape"/>
    <property type="evidence" value="ECO:0007669"/>
    <property type="project" value="UniProtKB-KW"/>
</dbReference>
<dbReference type="PANTHER" id="PTHR43783:SF1">
    <property type="entry name" value="UDP-N-ACETYLGLUCOSAMINE 1-CARBOXYVINYLTRANSFERASE"/>
    <property type="match status" value="1"/>
</dbReference>
<sequence length="424" mass="45547">MQQPLIIQGGTPLRGELRVNPAKNAALPILVGSLLTREPVVLEEVPRLRDIEVLLELLAHLGTRYAWEGRTLHLHTPEIQSTQAPYELVSKMRASFIVLGALLAREGEGEVSMPGGCAFGPRPVDLHIKALRDLGVEIHEENGTFTARRAGWPEGEVVFDRPTVGGTEQVMLAAALGPTEVTIVNAALEPEIVDFANFLQMLGVQIEGAGTAKMTIRGAEALGGGNYAIIPDRIEAGTYLLAVAATRGEVLLEGARPEHMDALLSKLKNAGHTVVTGTDWVRLKSTANPEPFDVDAREYPGFPTDLQPPVTAYLATVPGVSLVRDLVYPDRFTHVGELARLGAELHLKERVLAVHGRALSGARIKAFDIRGGGAMVIAALAAEGETVIEGMQHVGRGYEDLEARLRQLGAVVYGEPVRLEQAAD</sequence>
<comment type="subcellular location">
    <subcellularLocation>
        <location evidence="1 12">Cytoplasm</location>
    </subcellularLocation>
</comment>